<dbReference type="EMBL" id="CAAALY010252639">
    <property type="protein sequence ID" value="VEL36581.1"/>
    <property type="molecule type" value="Genomic_DNA"/>
</dbReference>
<sequence length="62" mass="6232">MSHPPASQPPVVPAHTGIGGLARTSLSSSGCGGQSSSGSRPISMIQPNSGQWGTPEPGWSLY</sequence>
<feature type="region of interest" description="Disordered" evidence="1">
    <location>
        <begin position="1"/>
        <end position="62"/>
    </location>
</feature>
<feature type="compositionally biased region" description="Pro residues" evidence="1">
    <location>
        <begin position="1"/>
        <end position="12"/>
    </location>
</feature>
<organism evidence="2 3">
    <name type="scientific">Protopolystoma xenopodis</name>
    <dbReference type="NCBI Taxonomy" id="117903"/>
    <lineage>
        <taxon>Eukaryota</taxon>
        <taxon>Metazoa</taxon>
        <taxon>Spiralia</taxon>
        <taxon>Lophotrochozoa</taxon>
        <taxon>Platyhelminthes</taxon>
        <taxon>Monogenea</taxon>
        <taxon>Polyopisthocotylea</taxon>
        <taxon>Polystomatidea</taxon>
        <taxon>Polystomatidae</taxon>
        <taxon>Protopolystoma</taxon>
    </lineage>
</organism>
<evidence type="ECO:0000313" key="2">
    <source>
        <dbReference type="EMBL" id="VEL36581.1"/>
    </source>
</evidence>
<reference evidence="2" key="1">
    <citation type="submission" date="2018-11" db="EMBL/GenBank/DDBJ databases">
        <authorList>
            <consortium name="Pathogen Informatics"/>
        </authorList>
    </citation>
    <scope>NUCLEOTIDE SEQUENCE</scope>
</reference>
<dbReference type="Proteomes" id="UP000784294">
    <property type="component" value="Unassembled WGS sequence"/>
</dbReference>
<proteinExistence type="predicted"/>
<evidence type="ECO:0000313" key="3">
    <source>
        <dbReference type="Proteomes" id="UP000784294"/>
    </source>
</evidence>
<gene>
    <name evidence="2" type="ORF">PXEA_LOCUS30021</name>
</gene>
<protein>
    <submittedName>
        <fullName evidence="2">Uncharacterized protein</fullName>
    </submittedName>
</protein>
<accession>A0A448XHC0</accession>
<comment type="caution">
    <text evidence="2">The sequence shown here is derived from an EMBL/GenBank/DDBJ whole genome shotgun (WGS) entry which is preliminary data.</text>
</comment>
<name>A0A448XHC0_9PLAT</name>
<dbReference type="AlphaFoldDB" id="A0A448XHC0"/>
<keyword evidence="3" id="KW-1185">Reference proteome</keyword>
<evidence type="ECO:0000256" key="1">
    <source>
        <dbReference type="SAM" id="MobiDB-lite"/>
    </source>
</evidence>